<dbReference type="Proteomes" id="UP001623348">
    <property type="component" value="Unassembled WGS sequence"/>
</dbReference>
<feature type="domain" description="Reverse transcriptase" evidence="3">
    <location>
        <begin position="772"/>
        <end position="1026"/>
    </location>
</feature>
<dbReference type="SUPFAM" id="SSF56672">
    <property type="entry name" value="DNA/RNA polymerases"/>
    <property type="match status" value="1"/>
</dbReference>
<keyword evidence="5" id="KW-1185">Reference proteome</keyword>
<dbReference type="Pfam" id="PF00078">
    <property type="entry name" value="RVT_1"/>
    <property type="match status" value="1"/>
</dbReference>
<dbReference type="InterPro" id="IPR000477">
    <property type="entry name" value="RT_dom"/>
</dbReference>
<evidence type="ECO:0000313" key="5">
    <source>
        <dbReference type="Proteomes" id="UP001623348"/>
    </source>
</evidence>
<evidence type="ECO:0000256" key="1">
    <source>
        <dbReference type="SAM" id="Coils"/>
    </source>
</evidence>
<dbReference type="AlphaFoldDB" id="A0ABC9VSQ2"/>
<dbReference type="PROSITE" id="PS51450">
    <property type="entry name" value="LRR"/>
    <property type="match status" value="2"/>
</dbReference>
<name>A0ABC9VSQ2_GRUJA</name>
<feature type="compositionally biased region" description="Basic and acidic residues" evidence="2">
    <location>
        <begin position="408"/>
        <end position="423"/>
    </location>
</feature>
<protein>
    <submittedName>
        <fullName evidence="4">Mitochondrial enolase superfamily member 1</fullName>
    </submittedName>
</protein>
<dbReference type="SUPFAM" id="SSF52058">
    <property type="entry name" value="L domain-like"/>
    <property type="match status" value="1"/>
</dbReference>
<reference evidence="4 5" key="1">
    <citation type="submission" date="2024-06" db="EMBL/GenBank/DDBJ databases">
        <title>The draft genome of Grus japonensis, version 3.</title>
        <authorList>
            <person name="Nabeshima K."/>
            <person name="Suzuki S."/>
            <person name="Onuma M."/>
        </authorList>
    </citation>
    <scope>NUCLEOTIDE SEQUENCE [LARGE SCALE GENOMIC DNA]</scope>
    <source>
        <strain evidence="4 5">451A</strain>
    </source>
</reference>
<feature type="compositionally biased region" description="Acidic residues" evidence="2">
    <location>
        <begin position="25"/>
        <end position="42"/>
    </location>
</feature>
<accession>A0ABC9VSQ2</accession>
<dbReference type="InterPro" id="IPR001611">
    <property type="entry name" value="Leu-rich_rpt"/>
</dbReference>
<gene>
    <name evidence="4" type="ORF">GRJ2_000113100</name>
</gene>
<evidence type="ECO:0000256" key="2">
    <source>
        <dbReference type="SAM" id="MobiDB-lite"/>
    </source>
</evidence>
<feature type="region of interest" description="Disordered" evidence="2">
    <location>
        <begin position="328"/>
        <end position="354"/>
    </location>
</feature>
<feature type="region of interest" description="Disordered" evidence="2">
    <location>
        <begin position="370"/>
        <end position="423"/>
    </location>
</feature>
<proteinExistence type="predicted"/>
<keyword evidence="1" id="KW-0175">Coiled coil</keyword>
<dbReference type="PROSITE" id="PS50878">
    <property type="entry name" value="RT_POL"/>
    <property type="match status" value="1"/>
</dbReference>
<organism evidence="4 5">
    <name type="scientific">Grus japonensis</name>
    <name type="common">Japanese crane</name>
    <name type="synonym">Red-crowned crane</name>
    <dbReference type="NCBI Taxonomy" id="30415"/>
    <lineage>
        <taxon>Eukaryota</taxon>
        <taxon>Metazoa</taxon>
        <taxon>Chordata</taxon>
        <taxon>Craniata</taxon>
        <taxon>Vertebrata</taxon>
        <taxon>Euteleostomi</taxon>
        <taxon>Archelosauria</taxon>
        <taxon>Archosauria</taxon>
        <taxon>Dinosauria</taxon>
        <taxon>Saurischia</taxon>
        <taxon>Theropoda</taxon>
        <taxon>Coelurosauria</taxon>
        <taxon>Aves</taxon>
        <taxon>Neognathae</taxon>
        <taxon>Neoaves</taxon>
        <taxon>Gruiformes</taxon>
        <taxon>Gruidae</taxon>
        <taxon>Grus</taxon>
    </lineage>
</organism>
<feature type="compositionally biased region" description="Basic and acidic residues" evidence="2">
    <location>
        <begin position="370"/>
        <end position="399"/>
    </location>
</feature>
<dbReference type="PROSITE" id="PS50096">
    <property type="entry name" value="IQ"/>
    <property type="match status" value="1"/>
</dbReference>
<comment type="caution">
    <text evidence="4">The sequence shown here is derived from an EMBL/GenBank/DDBJ whole genome shotgun (WGS) entry which is preliminary data.</text>
</comment>
<dbReference type="InterPro" id="IPR000048">
    <property type="entry name" value="IQ_motif_EF-hand-BS"/>
</dbReference>
<feature type="region of interest" description="Disordered" evidence="2">
    <location>
        <begin position="23"/>
        <end position="42"/>
    </location>
</feature>
<sequence>MSEDIEGIEKEIEIELSRISVSSVEADDPDIEVSDEALSDSDTISDDLPESFLSYVNFIKSRNQDAEKLILQDLEDEETTSNVYGVVSCHASDNLAELASEYNEDPEQFKKRVLFEIENEDLQIATPPNYNSQSTSDDVVTDDCFVPADVEMSISLTYREVEEKCRQEFEQWEKRQKELEDEKRKKWKAEREAQEKQNEEEHARRVQRLEEFEAERIKLELLHKKQQAVMEDELQKEKTAWRDKMMQHRELIMKLQLQMEEEKKALEEQKAKERQHLAEQRNTAAVKIQASFRSFLVRKKYAPILKEWKDEIKMKQKILEEIEREMKEKEEKMKRRMEEKRQKKEEEKKRQEELERQEYLEQMRRREEYEKKKESLRLEREKQLQTRREEQRKLGEKRAKAVMSESGENNKENIKKDKQKTENTKVIREQEEEVNKQVEEQKEKQTEMMNETNNWMIVAERNLTPTPNTLGSEKKEHSSQVNNENIYMNSITHVEENYSQTRDLNKAPNSHTSSDESINFGANDVVENKANNICSSLLNVQPNASNRKVKDQFSQSETMKKTVFVMEDANKEVRETWDRIQDVAECSSRLVLPDDIEKKRINWMNTCKSWSKIYEENQRKQATVKKRPRKSSVSKMPPLSTQKIIHSGPWSTLQQENNIEIIDLENLENLRILILNKNHLSSVCGLDGCINLQNLELSYNRITRIELPEIPVHLRKPAFWKGFLLRKKLASALAAVKSDEVEDDYEEINVDDFTFSELVEVLTKPLSIVYQQSWLTREVPVDWRLANMTPIHTKDQKEDMGNYRPVSLTSVPGKVMEQIILSAITRHVQDNLVIRPSQHRFMKGRSCLTNLISFYDKVTRLVDEGKAVDVVYLDFCKAFDTISHSILLEKLAAHSLDGQTFHWVKKWLDGRAQRVVNGVKSSWWLVTSGVPQGSVLGPVLFNIFVNDLNKRIECTRSKFADNTKLGGSADLLEGRKALQRALDRLDRWAKATCMRFNKAQCQVLHLGHNNPMQSYRLGEEWLESCLPEKGLGALVDSWLNMSQQCAQVAKKANSILACVRNSVASRSREVIIPLYLALVRLHLEYCVQFWAPHYKKDIEVLECVQRRATKLVKGLENRPYEEQLRELGLFSLEKRRLRGDHIALYNYLKGGCTRWVLVSSPK</sequence>
<evidence type="ECO:0000313" key="4">
    <source>
        <dbReference type="EMBL" id="GAB0176479.1"/>
    </source>
</evidence>
<dbReference type="InterPro" id="IPR043502">
    <property type="entry name" value="DNA/RNA_pol_sf"/>
</dbReference>
<dbReference type="PANTHER" id="PTHR33332">
    <property type="entry name" value="REVERSE TRANSCRIPTASE DOMAIN-CONTAINING PROTEIN"/>
    <property type="match status" value="1"/>
</dbReference>
<evidence type="ECO:0000259" key="3">
    <source>
        <dbReference type="PROSITE" id="PS50878"/>
    </source>
</evidence>
<dbReference type="Gene3D" id="3.80.10.10">
    <property type="entry name" value="Ribonuclease Inhibitor"/>
    <property type="match status" value="1"/>
</dbReference>
<dbReference type="Pfam" id="PF00612">
    <property type="entry name" value="IQ"/>
    <property type="match status" value="1"/>
</dbReference>
<dbReference type="CDD" id="cd23767">
    <property type="entry name" value="IQCD"/>
    <property type="match status" value="1"/>
</dbReference>
<dbReference type="EMBL" id="BAAFJT010000001">
    <property type="protein sequence ID" value="GAB0176479.1"/>
    <property type="molecule type" value="Genomic_DNA"/>
</dbReference>
<dbReference type="InterPro" id="IPR032675">
    <property type="entry name" value="LRR_dom_sf"/>
</dbReference>
<dbReference type="CDD" id="cd01650">
    <property type="entry name" value="RT_nLTR_like"/>
    <property type="match status" value="1"/>
</dbReference>
<feature type="coiled-coil region" evidence="1">
    <location>
        <begin position="162"/>
        <end position="209"/>
    </location>
</feature>